<feature type="compositionally biased region" description="Basic and acidic residues" evidence="6">
    <location>
        <begin position="689"/>
        <end position="706"/>
    </location>
</feature>
<feature type="compositionally biased region" description="Pro residues" evidence="6">
    <location>
        <begin position="443"/>
        <end position="452"/>
    </location>
</feature>
<gene>
    <name evidence="8" type="ORF">BLNAU_646</name>
</gene>
<feature type="region of interest" description="Disordered" evidence="6">
    <location>
        <begin position="640"/>
        <end position="728"/>
    </location>
</feature>
<organism evidence="8 9">
    <name type="scientific">Blattamonas nauphoetae</name>
    <dbReference type="NCBI Taxonomy" id="2049346"/>
    <lineage>
        <taxon>Eukaryota</taxon>
        <taxon>Metamonada</taxon>
        <taxon>Preaxostyla</taxon>
        <taxon>Oxymonadida</taxon>
        <taxon>Blattamonas</taxon>
    </lineage>
</organism>
<dbReference type="Gene3D" id="1.10.510.10">
    <property type="entry name" value="Transferase(Phosphotransferase) domain 1"/>
    <property type="match status" value="1"/>
</dbReference>
<keyword evidence="1" id="KW-0723">Serine/threonine-protein kinase</keyword>
<dbReference type="InterPro" id="IPR011009">
    <property type="entry name" value="Kinase-like_dom_sf"/>
</dbReference>
<accession>A0ABQ9YKD5</accession>
<sequence length="1083" mass="121738">MEGFAEYSDHEHSLTGEDNADPLVEELFNPTNSEACLPLLCWPTSQRIWEDIPDEWGQDDEIGIARRPVPQFLEEEIPSQELIEKYESDYSYFLRRRIEEKLNNPYDPLPVQPVEATLNPPIVPHSSSFFGVFESDDAPPVHPFIDASLSVHDLRKMLLLQPDEDSNNSLVAFFEQLKQFVHDEHGPSLSEQDQAILRSLLKGGGATDDEIDEFLDDPQNQHELIQHLVSSMCGMPDVMNTALPAQNDTSEDPSPISSSPKSSATTDSHDESVSPKPLQLNTACVPSNHHVSHTFQHSLHHRRPPALLTPRDPFRQVIVPVDSEPSSAPPSQTITPTSVPPHIQHEDQELILTTQTPVIQDSSPRWQSSILQSQETQHTPHSPFVNGILSPSFISRLASIIPTGSANHRQHHLRTGTTESDTEPAVLQSGAASTDTSVHSTPRLPPSPPPTSPITATKTMLAGNAIVTPSTATTNAVHSANIPETVIPNTTSTTYGMPFPSPIVIPDSILPEEDKLTGDSEQEEEEEGEKEHEEEEEGEKEQEAEASPIPTDTIASAAIDAHLLHSAVATRTVSAPRLVSLPNHARFTYRQPSDQPMSLYPPNVTLPPPHPPSWLEFVSQPELVDGKIFIPQIYLQNRAESEEEEEARSEEEEVKQNPKQKTKQKTGTGGRGGKNKKKLSKKQRKKQKKQQELDSLRDLAKLKASDQPHSTPSRKRSHPRSRLPKQCPICSHQSLDSFNLRIISAPFATGIEDNSDLAVQPNQVLAGRFVVREQIGSAAFSKAVECDDLETGDVVCMKVIKNNKEYFDQSIDEIKLLSYVNRHDPDDRFHIVRMLDFFYFKEHLIIMCELLKQNLYEFQKDLMDNDQPSYFTIPRLQKITRQVLESLAFLHSLGLIHCDLKPENILIQSYSRCEVKVIDLGSSCFVTDPLTFYTQSRSYRAPEVILGIPYGTKIDIWSLGCIITEMLTGRVLFVHESLPTLLGSMIGILGPFSEDFLQKAKFRYRYFTTHGILYDMEEDPETDRQQFFFVHPKQTTLKARLETDDDLLIDFVSRLLTVDPDLRPSALEALQHPWFNVDYGEYD</sequence>
<feature type="region of interest" description="Disordered" evidence="6">
    <location>
        <begin position="238"/>
        <end position="283"/>
    </location>
</feature>
<evidence type="ECO:0000256" key="5">
    <source>
        <dbReference type="ARBA" id="ARBA00022840"/>
    </source>
</evidence>
<evidence type="ECO:0000259" key="7">
    <source>
        <dbReference type="PROSITE" id="PS50011"/>
    </source>
</evidence>
<evidence type="ECO:0000313" key="9">
    <source>
        <dbReference type="Proteomes" id="UP001281761"/>
    </source>
</evidence>
<evidence type="ECO:0000256" key="4">
    <source>
        <dbReference type="ARBA" id="ARBA00022777"/>
    </source>
</evidence>
<feature type="compositionally biased region" description="Basic residues" evidence="6">
    <location>
        <begin position="712"/>
        <end position="723"/>
    </location>
</feature>
<evidence type="ECO:0000256" key="2">
    <source>
        <dbReference type="ARBA" id="ARBA00022679"/>
    </source>
</evidence>
<feature type="region of interest" description="Disordered" evidence="6">
    <location>
        <begin position="322"/>
        <end position="341"/>
    </location>
</feature>
<keyword evidence="4 8" id="KW-0418">Kinase</keyword>
<comment type="caution">
    <text evidence="8">The sequence shown here is derived from an EMBL/GenBank/DDBJ whole genome shotgun (WGS) entry which is preliminary data.</text>
</comment>
<dbReference type="PANTHER" id="PTHR24058">
    <property type="entry name" value="DUAL SPECIFICITY PROTEIN KINASE"/>
    <property type="match status" value="1"/>
</dbReference>
<evidence type="ECO:0000256" key="6">
    <source>
        <dbReference type="SAM" id="MobiDB-lite"/>
    </source>
</evidence>
<dbReference type="GO" id="GO:0004712">
    <property type="term" value="F:protein serine/threonine/tyrosine kinase activity"/>
    <property type="evidence" value="ECO:0007669"/>
    <property type="project" value="UniProtKB-EC"/>
</dbReference>
<name>A0ABQ9YKD5_9EUKA</name>
<dbReference type="EC" id="2.7.12.1" evidence="8"/>
<keyword evidence="3" id="KW-0547">Nucleotide-binding</keyword>
<dbReference type="InterPro" id="IPR050494">
    <property type="entry name" value="Ser_Thr_dual-spec_kinase"/>
</dbReference>
<protein>
    <submittedName>
        <fullName evidence="8">DYRK-family kinase pom1</fullName>
        <ecNumber evidence="8">2.7.12.1</ecNumber>
    </submittedName>
</protein>
<dbReference type="SUPFAM" id="SSF56112">
    <property type="entry name" value="Protein kinase-like (PK-like)"/>
    <property type="match status" value="1"/>
</dbReference>
<feature type="compositionally biased region" description="Low complexity" evidence="6">
    <location>
        <begin position="252"/>
        <end position="266"/>
    </location>
</feature>
<dbReference type="Proteomes" id="UP001281761">
    <property type="component" value="Unassembled WGS sequence"/>
</dbReference>
<dbReference type="PANTHER" id="PTHR24058:SF124">
    <property type="entry name" value="PROTEIN KINASE SUPERFAMILY PROTEIN"/>
    <property type="match status" value="1"/>
</dbReference>
<evidence type="ECO:0000256" key="1">
    <source>
        <dbReference type="ARBA" id="ARBA00022527"/>
    </source>
</evidence>
<proteinExistence type="predicted"/>
<keyword evidence="5" id="KW-0067">ATP-binding</keyword>
<feature type="region of interest" description="Disordered" evidence="6">
    <location>
        <begin position="405"/>
        <end position="456"/>
    </location>
</feature>
<keyword evidence="2 8" id="KW-0808">Transferase</keyword>
<keyword evidence="9" id="KW-1185">Reference proteome</keyword>
<dbReference type="InterPro" id="IPR008271">
    <property type="entry name" value="Ser/Thr_kinase_AS"/>
</dbReference>
<feature type="region of interest" description="Disordered" evidence="6">
    <location>
        <begin position="515"/>
        <end position="549"/>
    </location>
</feature>
<dbReference type="SMART" id="SM00220">
    <property type="entry name" value="S_TKc"/>
    <property type="match status" value="1"/>
</dbReference>
<feature type="compositionally biased region" description="Polar residues" evidence="6">
    <location>
        <begin position="324"/>
        <end position="337"/>
    </location>
</feature>
<dbReference type="Gene3D" id="3.30.200.20">
    <property type="entry name" value="Phosphorylase Kinase, domain 1"/>
    <property type="match status" value="1"/>
</dbReference>
<feature type="compositionally biased region" description="Polar residues" evidence="6">
    <location>
        <begin position="430"/>
        <end position="439"/>
    </location>
</feature>
<dbReference type="CDD" id="cd14133">
    <property type="entry name" value="PKc_DYRK_like"/>
    <property type="match status" value="1"/>
</dbReference>
<dbReference type="PROSITE" id="PS00108">
    <property type="entry name" value="PROTEIN_KINASE_ST"/>
    <property type="match status" value="1"/>
</dbReference>
<evidence type="ECO:0000313" key="8">
    <source>
        <dbReference type="EMBL" id="KAK2964115.1"/>
    </source>
</evidence>
<dbReference type="Pfam" id="PF00069">
    <property type="entry name" value="Pkinase"/>
    <property type="match status" value="1"/>
</dbReference>
<feature type="compositionally biased region" description="Basic residues" evidence="6">
    <location>
        <begin position="673"/>
        <end position="688"/>
    </location>
</feature>
<evidence type="ECO:0000256" key="3">
    <source>
        <dbReference type="ARBA" id="ARBA00022741"/>
    </source>
</evidence>
<reference evidence="8 9" key="1">
    <citation type="journal article" date="2022" name="bioRxiv">
        <title>Genomics of Preaxostyla Flagellates Illuminates Evolutionary Transitions and the Path Towards Mitochondrial Loss.</title>
        <authorList>
            <person name="Novak L.V.F."/>
            <person name="Treitli S.C."/>
            <person name="Pyrih J."/>
            <person name="Halakuc P."/>
            <person name="Pipaliya S.V."/>
            <person name="Vacek V."/>
            <person name="Brzon O."/>
            <person name="Soukal P."/>
            <person name="Eme L."/>
            <person name="Dacks J.B."/>
            <person name="Karnkowska A."/>
            <person name="Elias M."/>
            <person name="Hampl V."/>
        </authorList>
    </citation>
    <scope>NUCLEOTIDE SEQUENCE [LARGE SCALE GENOMIC DNA]</scope>
    <source>
        <strain evidence="8">NAU3</strain>
        <tissue evidence="8">Gut</tissue>
    </source>
</reference>
<feature type="compositionally biased region" description="Acidic residues" evidence="6">
    <location>
        <begin position="641"/>
        <end position="653"/>
    </location>
</feature>
<dbReference type="EMBL" id="JARBJD010000003">
    <property type="protein sequence ID" value="KAK2964115.1"/>
    <property type="molecule type" value="Genomic_DNA"/>
</dbReference>
<dbReference type="PROSITE" id="PS50011">
    <property type="entry name" value="PROTEIN_KINASE_DOM"/>
    <property type="match status" value="1"/>
</dbReference>
<dbReference type="InterPro" id="IPR000719">
    <property type="entry name" value="Prot_kinase_dom"/>
</dbReference>
<feature type="compositionally biased region" description="Acidic residues" evidence="6">
    <location>
        <begin position="520"/>
        <end position="544"/>
    </location>
</feature>
<feature type="domain" description="Protein kinase" evidence="7">
    <location>
        <begin position="769"/>
        <end position="1075"/>
    </location>
</feature>